<reference evidence="7" key="1">
    <citation type="journal article" date="2019" name="Int. J. Syst. Evol. Microbiol.">
        <title>The Global Catalogue of Microorganisms (GCM) 10K type strain sequencing project: providing services to taxonomists for standard genome sequencing and annotation.</title>
        <authorList>
            <consortium name="The Broad Institute Genomics Platform"/>
            <consortium name="The Broad Institute Genome Sequencing Center for Infectious Disease"/>
            <person name="Wu L."/>
            <person name="Ma J."/>
        </authorList>
    </citation>
    <scope>NUCLEOTIDE SEQUENCE [LARGE SCALE GENOMIC DNA]</scope>
    <source>
        <strain evidence="7">KCTC 42143</strain>
    </source>
</reference>
<evidence type="ECO:0000259" key="5">
    <source>
        <dbReference type="PROSITE" id="PS51186"/>
    </source>
</evidence>
<dbReference type="InterPro" id="IPR000182">
    <property type="entry name" value="GNAT_dom"/>
</dbReference>
<feature type="domain" description="N-acetyltransferase" evidence="5">
    <location>
        <begin position="47"/>
        <end position="194"/>
    </location>
</feature>
<dbReference type="InterPro" id="IPR016181">
    <property type="entry name" value="Acyl_CoA_acyltransferase"/>
</dbReference>
<dbReference type="Pfam" id="PF00583">
    <property type="entry name" value="Acetyltransf_1"/>
    <property type="match status" value="1"/>
</dbReference>
<comment type="caution">
    <text evidence="6">The sequence shown here is derived from an EMBL/GenBank/DDBJ whole genome shotgun (WGS) entry which is preliminary data.</text>
</comment>
<dbReference type="PANTHER" id="PTHR43420">
    <property type="entry name" value="ACETYLTRANSFERASE"/>
    <property type="match status" value="1"/>
</dbReference>
<comment type="similarity">
    <text evidence="1">Belongs to the acetyltransferase family. RimI subfamily.</text>
</comment>
<name>A0ABW4NPY5_9LACT</name>
<keyword evidence="2" id="KW-0963">Cytoplasm</keyword>
<evidence type="ECO:0000256" key="3">
    <source>
        <dbReference type="ARBA" id="ARBA00022679"/>
    </source>
</evidence>
<gene>
    <name evidence="6" type="primary">rimI</name>
    <name evidence="6" type="ORF">ACFSBK_08270</name>
</gene>
<evidence type="ECO:0000256" key="4">
    <source>
        <dbReference type="ARBA" id="ARBA00023315"/>
    </source>
</evidence>
<dbReference type="CDD" id="cd04301">
    <property type="entry name" value="NAT_SF"/>
    <property type="match status" value="1"/>
</dbReference>
<dbReference type="SUPFAM" id="SSF55729">
    <property type="entry name" value="Acyl-CoA N-acyltransferases (Nat)"/>
    <property type="match status" value="1"/>
</dbReference>
<dbReference type="Gene3D" id="3.40.630.30">
    <property type="match status" value="1"/>
</dbReference>
<protein>
    <submittedName>
        <fullName evidence="6">Ribosomal protein S18-alanine N-acetyltransferase</fullName>
        <ecNumber evidence="6">2.3.1.266</ecNumber>
    </submittedName>
</protein>
<dbReference type="PANTHER" id="PTHR43420:SF44">
    <property type="entry name" value="ACETYLTRANSFERASE YPEA"/>
    <property type="match status" value="1"/>
</dbReference>
<evidence type="ECO:0000256" key="1">
    <source>
        <dbReference type="ARBA" id="ARBA00005395"/>
    </source>
</evidence>
<organism evidence="6 7">
    <name type="scientific">Carnobacterium antarcticum</name>
    <dbReference type="NCBI Taxonomy" id="2126436"/>
    <lineage>
        <taxon>Bacteria</taxon>
        <taxon>Bacillati</taxon>
        <taxon>Bacillota</taxon>
        <taxon>Bacilli</taxon>
        <taxon>Lactobacillales</taxon>
        <taxon>Carnobacteriaceae</taxon>
        <taxon>Carnobacterium</taxon>
    </lineage>
</organism>
<sequence length="202" mass="23481">MLKKFREWFAMNRAALNKAEGQSWPTTLANRVHLSTAVMRLEDDQAFQWFVATDEDIPDIVRIQELSYNGSAPWNKKALEHEINHNTRALYLIVRDQERPLAFIGAWFVEEEAHITNIAVVPAERNKGIALRLMKEMMQLAQKEDMVKVSLEVRVSNVAAQHLYRKLGFKDGKVKKEYYAGDHEDALEMSLLLRKRDSYEPH</sequence>
<dbReference type="GO" id="GO:0005840">
    <property type="term" value="C:ribosome"/>
    <property type="evidence" value="ECO:0007669"/>
    <property type="project" value="UniProtKB-KW"/>
</dbReference>
<keyword evidence="6" id="KW-0689">Ribosomal protein</keyword>
<accession>A0ABW4NPY5</accession>
<keyword evidence="3 6" id="KW-0808">Transferase</keyword>
<evidence type="ECO:0000313" key="6">
    <source>
        <dbReference type="EMBL" id="MFD1799841.1"/>
    </source>
</evidence>
<dbReference type="GO" id="GO:0008999">
    <property type="term" value="F:protein-N-terminal-alanine acetyltransferase activity"/>
    <property type="evidence" value="ECO:0007669"/>
    <property type="project" value="UniProtKB-EC"/>
</dbReference>
<dbReference type="InterPro" id="IPR006464">
    <property type="entry name" value="AcTrfase_RimI/Ard1"/>
</dbReference>
<dbReference type="NCBIfam" id="TIGR01575">
    <property type="entry name" value="rimI"/>
    <property type="match status" value="1"/>
</dbReference>
<keyword evidence="4 6" id="KW-0012">Acyltransferase</keyword>
<proteinExistence type="inferred from homology"/>
<evidence type="ECO:0000313" key="7">
    <source>
        <dbReference type="Proteomes" id="UP001597285"/>
    </source>
</evidence>
<dbReference type="InterPro" id="IPR050680">
    <property type="entry name" value="YpeA/RimI_acetyltransf"/>
</dbReference>
<dbReference type="EC" id="2.3.1.266" evidence="6"/>
<evidence type="ECO:0000256" key="2">
    <source>
        <dbReference type="ARBA" id="ARBA00022490"/>
    </source>
</evidence>
<dbReference type="PROSITE" id="PS51186">
    <property type="entry name" value="GNAT"/>
    <property type="match status" value="1"/>
</dbReference>
<keyword evidence="7" id="KW-1185">Reference proteome</keyword>
<dbReference type="EMBL" id="JBHUFF010000014">
    <property type="protein sequence ID" value="MFD1799841.1"/>
    <property type="molecule type" value="Genomic_DNA"/>
</dbReference>
<dbReference type="Proteomes" id="UP001597285">
    <property type="component" value="Unassembled WGS sequence"/>
</dbReference>
<keyword evidence="6" id="KW-0687">Ribonucleoprotein</keyword>
<dbReference type="RefSeq" id="WP_058919868.1">
    <property type="nucleotide sequence ID" value="NZ_JBHSQC010000015.1"/>
</dbReference>